<evidence type="ECO:0000313" key="2">
    <source>
        <dbReference type="EMBL" id="SPC80318.1"/>
    </source>
</evidence>
<dbReference type="AlphaFoldDB" id="A0A2N9EZN9"/>
<dbReference type="EMBL" id="OIVN01000445">
    <property type="protein sequence ID" value="SPC80318.1"/>
    <property type="molecule type" value="Genomic_DNA"/>
</dbReference>
<feature type="region of interest" description="Disordered" evidence="1">
    <location>
        <begin position="132"/>
        <end position="155"/>
    </location>
</feature>
<reference evidence="2" key="1">
    <citation type="submission" date="2018-02" db="EMBL/GenBank/DDBJ databases">
        <authorList>
            <person name="Cohen D.B."/>
            <person name="Kent A.D."/>
        </authorList>
    </citation>
    <scope>NUCLEOTIDE SEQUENCE</scope>
</reference>
<gene>
    <name evidence="2" type="ORF">FSB_LOCUS8200</name>
</gene>
<protein>
    <submittedName>
        <fullName evidence="2">Uncharacterized protein</fullName>
    </submittedName>
</protein>
<feature type="region of interest" description="Disordered" evidence="1">
    <location>
        <begin position="1"/>
        <end position="48"/>
    </location>
</feature>
<evidence type="ECO:0000256" key="1">
    <source>
        <dbReference type="SAM" id="MobiDB-lite"/>
    </source>
</evidence>
<feature type="region of interest" description="Disordered" evidence="1">
    <location>
        <begin position="67"/>
        <end position="93"/>
    </location>
</feature>
<organism evidence="2">
    <name type="scientific">Fagus sylvatica</name>
    <name type="common">Beechnut</name>
    <dbReference type="NCBI Taxonomy" id="28930"/>
    <lineage>
        <taxon>Eukaryota</taxon>
        <taxon>Viridiplantae</taxon>
        <taxon>Streptophyta</taxon>
        <taxon>Embryophyta</taxon>
        <taxon>Tracheophyta</taxon>
        <taxon>Spermatophyta</taxon>
        <taxon>Magnoliopsida</taxon>
        <taxon>eudicotyledons</taxon>
        <taxon>Gunneridae</taxon>
        <taxon>Pentapetalae</taxon>
        <taxon>rosids</taxon>
        <taxon>fabids</taxon>
        <taxon>Fagales</taxon>
        <taxon>Fagaceae</taxon>
        <taxon>Fagus</taxon>
    </lineage>
</organism>
<sequence>MSKRVKRGEVGSRERKGKENDKMKGKGRAGPEVVGPRAGPSCAAHDGHARVPKTAPFHHFKPRIVFSHPDRSSPSPGIPIWTPEGLARKPRQTARQPVFLTRNKLICEPGHIGKKTHSCTTWNSRIAKILSGSSRNPDRKTALKRTKNTPGGLCSRGHISQVQARISANPEPCKSRQRKLSDGTKNVKIRHRELGQICARTGTRFEKKRAGSKTHFFSRTAAFARRVFPTRNKLIREPGCVGKIMTPATTWNSRFADSIPRLTGICIGRVHKNSSDTPTSGSHNSLVRTPIRANFISLERGRRELSEDMPHDPF</sequence>
<name>A0A2N9EZN9_FAGSY</name>
<proteinExistence type="predicted"/>
<accession>A0A2N9EZN9</accession>
<feature type="compositionally biased region" description="Basic and acidic residues" evidence="1">
    <location>
        <begin position="7"/>
        <end position="24"/>
    </location>
</feature>